<dbReference type="PANTHER" id="PTHR43544">
    <property type="entry name" value="SHORT-CHAIN DEHYDROGENASE/REDUCTASE"/>
    <property type="match status" value="1"/>
</dbReference>
<dbReference type="CDD" id="cd05325">
    <property type="entry name" value="carb_red_sniffer_like_SDR_c"/>
    <property type="match status" value="1"/>
</dbReference>
<evidence type="ECO:0000256" key="3">
    <source>
        <dbReference type="RuleBase" id="RU000363"/>
    </source>
</evidence>
<dbReference type="PRINTS" id="PR00081">
    <property type="entry name" value="GDHRDH"/>
</dbReference>
<dbReference type="InterPro" id="IPR002347">
    <property type="entry name" value="SDR_fam"/>
</dbReference>
<dbReference type="AlphaFoldDB" id="C1BQ74"/>
<proteinExistence type="evidence at transcript level"/>
<protein>
    <submittedName>
        <fullName evidence="4">C-factor</fullName>
    </submittedName>
</protein>
<dbReference type="SUPFAM" id="SSF51735">
    <property type="entry name" value="NAD(P)-binding Rossmann-fold domains"/>
    <property type="match status" value="1"/>
</dbReference>
<name>C1BQ74_CALRO</name>
<dbReference type="InterPro" id="IPR036291">
    <property type="entry name" value="NAD(P)-bd_dom_sf"/>
</dbReference>
<dbReference type="PANTHER" id="PTHR43544:SF7">
    <property type="entry name" value="NADB-LER2"/>
    <property type="match status" value="1"/>
</dbReference>
<dbReference type="GO" id="GO:0004090">
    <property type="term" value="F:carbonyl reductase (NADPH) activity"/>
    <property type="evidence" value="ECO:0007669"/>
    <property type="project" value="TreeGrafter"/>
</dbReference>
<dbReference type="InterPro" id="IPR051468">
    <property type="entry name" value="Fungal_SecMetab_SDRs"/>
</dbReference>
<reference evidence="4" key="1">
    <citation type="submission" date="2009-03" db="EMBL/GenBank/DDBJ databases">
        <title>Caligus rogercresseyi ESTs and full-length cDNAs.</title>
        <authorList>
            <person name="Yasuike M."/>
            <person name="von Schalburg K."/>
            <person name="Cooper G."/>
            <person name="Leong J."/>
            <person name="Jones S.R.M."/>
            <person name="Koop B.F."/>
        </authorList>
    </citation>
    <scope>NUCLEOTIDE SEQUENCE</scope>
    <source>
        <tissue evidence="4">Whole tissue</tissue>
    </source>
</reference>
<evidence type="ECO:0000313" key="4">
    <source>
        <dbReference type="EMBL" id="ACO11177.1"/>
    </source>
</evidence>
<keyword evidence="1" id="KW-0521">NADP</keyword>
<organism evidence="4">
    <name type="scientific">Caligus rogercresseyi</name>
    <name type="common">Sea louse</name>
    <dbReference type="NCBI Taxonomy" id="217165"/>
    <lineage>
        <taxon>Eukaryota</taxon>
        <taxon>Metazoa</taxon>
        <taxon>Ecdysozoa</taxon>
        <taxon>Arthropoda</taxon>
        <taxon>Crustacea</taxon>
        <taxon>Multicrustacea</taxon>
        <taxon>Hexanauplia</taxon>
        <taxon>Copepoda</taxon>
        <taxon>Siphonostomatoida</taxon>
        <taxon>Caligidae</taxon>
        <taxon>Caligus</taxon>
    </lineage>
</organism>
<gene>
    <name evidence="4" type="primary">CSGA</name>
</gene>
<evidence type="ECO:0000256" key="2">
    <source>
        <dbReference type="ARBA" id="ARBA00023002"/>
    </source>
</evidence>
<dbReference type="Pfam" id="PF00106">
    <property type="entry name" value="adh_short"/>
    <property type="match status" value="1"/>
</dbReference>
<evidence type="ECO:0000256" key="1">
    <source>
        <dbReference type="ARBA" id="ARBA00022857"/>
    </source>
</evidence>
<dbReference type="PRINTS" id="PR00080">
    <property type="entry name" value="SDRFAMILY"/>
</dbReference>
<accession>C1BQ74</accession>
<dbReference type="GO" id="GO:0005737">
    <property type="term" value="C:cytoplasm"/>
    <property type="evidence" value="ECO:0007669"/>
    <property type="project" value="TreeGrafter"/>
</dbReference>
<comment type="similarity">
    <text evidence="3">Belongs to the short-chain dehydrogenases/reductases (SDR) family.</text>
</comment>
<dbReference type="Gene3D" id="3.40.50.720">
    <property type="entry name" value="NAD(P)-binding Rossmann-like Domain"/>
    <property type="match status" value="1"/>
</dbReference>
<dbReference type="EMBL" id="BT076753">
    <property type="protein sequence ID" value="ACO11177.1"/>
    <property type="molecule type" value="mRNA"/>
</dbReference>
<keyword evidence="2" id="KW-0560">Oxidoreductase</keyword>
<sequence>MATGTLSSVLITGCNRGLGLGLAKEILKKSGGQTKVLATYRTPEKSEELLELSTSNPSLVPIQFDVKDYSSYDAFMGSVSKSLGDSGLDMLVNNAGVNLPEGRALRNLTPEVMLETYKINCISPTLITRDLVPFLSKGKFSPEGQNSVVVQMGAIVGSVSLNPQPGWFPYSCSKSALNMSMTLLQKELKRRKITLICFHPGWVKTDLGGPKAPLSIEQCSSQMLDTFLQLTPKEQGKFLTMGKKILTW</sequence>